<comment type="caution">
    <text evidence="6">The sequence shown here is derived from an EMBL/GenBank/DDBJ whole genome shotgun (WGS) entry which is preliminary data.</text>
</comment>
<dbReference type="Pfam" id="PF00251">
    <property type="entry name" value="Glyco_hydro_32N"/>
    <property type="match status" value="1"/>
</dbReference>
<gene>
    <name evidence="6" type="ORF">ACFQV2_18065</name>
</gene>
<dbReference type="Proteomes" id="UP001596512">
    <property type="component" value="Unassembled WGS sequence"/>
</dbReference>
<dbReference type="SUPFAM" id="SSF75005">
    <property type="entry name" value="Arabinanase/levansucrase/invertase"/>
    <property type="match status" value="1"/>
</dbReference>
<feature type="domain" description="Glycosyl hydrolase family 32 N-terminal" evidence="5">
    <location>
        <begin position="22"/>
        <end position="115"/>
    </location>
</feature>
<evidence type="ECO:0000259" key="5">
    <source>
        <dbReference type="Pfam" id="PF00251"/>
    </source>
</evidence>
<evidence type="ECO:0000256" key="1">
    <source>
        <dbReference type="ARBA" id="ARBA00009902"/>
    </source>
</evidence>
<dbReference type="InterPro" id="IPR013148">
    <property type="entry name" value="Glyco_hydro_32_N"/>
</dbReference>
<protein>
    <recommendedName>
        <fullName evidence="5">Glycosyl hydrolase family 32 N-terminal domain-containing protein</fullName>
    </recommendedName>
</protein>
<keyword evidence="7" id="KW-1185">Reference proteome</keyword>
<proteinExistence type="inferred from homology"/>
<accession>A0ABW2TP04</accession>
<evidence type="ECO:0000313" key="7">
    <source>
        <dbReference type="Proteomes" id="UP001596512"/>
    </source>
</evidence>
<name>A0ABW2TP04_9PSEU</name>
<dbReference type="InterPro" id="IPR051214">
    <property type="entry name" value="GH32_Enzymes"/>
</dbReference>
<evidence type="ECO:0000256" key="3">
    <source>
        <dbReference type="ARBA" id="ARBA00023295"/>
    </source>
</evidence>
<comment type="similarity">
    <text evidence="1">Belongs to the glycosyl hydrolase 32 family.</text>
</comment>
<evidence type="ECO:0000313" key="6">
    <source>
        <dbReference type="EMBL" id="MFC7615131.1"/>
    </source>
</evidence>
<keyword evidence="2" id="KW-0378">Hydrolase</keyword>
<evidence type="ECO:0000256" key="2">
    <source>
        <dbReference type="ARBA" id="ARBA00022801"/>
    </source>
</evidence>
<organism evidence="6 7">
    <name type="scientific">Actinokineospora soli</name>
    <dbReference type="NCBI Taxonomy" id="1048753"/>
    <lineage>
        <taxon>Bacteria</taxon>
        <taxon>Bacillati</taxon>
        <taxon>Actinomycetota</taxon>
        <taxon>Actinomycetes</taxon>
        <taxon>Pseudonocardiales</taxon>
        <taxon>Pseudonocardiaceae</taxon>
        <taxon>Actinokineospora</taxon>
    </lineage>
</organism>
<feature type="region of interest" description="Disordered" evidence="4">
    <location>
        <begin position="94"/>
        <end position="142"/>
    </location>
</feature>
<dbReference type="Gene3D" id="2.115.10.20">
    <property type="entry name" value="Glycosyl hydrolase domain, family 43"/>
    <property type="match status" value="1"/>
</dbReference>
<feature type="compositionally biased region" description="Basic residues" evidence="4">
    <location>
        <begin position="110"/>
        <end position="123"/>
    </location>
</feature>
<dbReference type="EMBL" id="JBHTEY010000004">
    <property type="protein sequence ID" value="MFC7615131.1"/>
    <property type="molecule type" value="Genomic_DNA"/>
</dbReference>
<dbReference type="PANTHER" id="PTHR43101">
    <property type="entry name" value="BETA-FRUCTOSIDASE"/>
    <property type="match status" value="1"/>
</dbReference>
<dbReference type="PANTHER" id="PTHR43101:SF1">
    <property type="entry name" value="BETA-FRUCTOSIDASE"/>
    <property type="match status" value="1"/>
</dbReference>
<evidence type="ECO:0000256" key="4">
    <source>
        <dbReference type="SAM" id="MobiDB-lite"/>
    </source>
</evidence>
<dbReference type="InterPro" id="IPR023296">
    <property type="entry name" value="Glyco_hydro_beta-prop_sf"/>
</dbReference>
<reference evidence="7" key="1">
    <citation type="journal article" date="2019" name="Int. J. Syst. Evol. Microbiol.">
        <title>The Global Catalogue of Microorganisms (GCM) 10K type strain sequencing project: providing services to taxonomists for standard genome sequencing and annotation.</title>
        <authorList>
            <consortium name="The Broad Institute Genomics Platform"/>
            <consortium name="The Broad Institute Genome Sequencing Center for Infectious Disease"/>
            <person name="Wu L."/>
            <person name="Ma J."/>
        </authorList>
    </citation>
    <scope>NUCLEOTIDE SEQUENCE [LARGE SCALE GENOMIC DNA]</scope>
    <source>
        <strain evidence="7">JCM 17695</strain>
    </source>
</reference>
<sequence>MYFLKASRALGDPDRRHWHATVGHAVSADLVTWREVADALAPGPPGSFDDVATWTGSVVRSGDTWHMFYTGAGSAERGLKQRIGVATSTDLHTWHKHDGPVLSADPAGTRRCRPPSGRTRRSATRGCSARPTAGTCWSPPAR</sequence>
<keyword evidence="3" id="KW-0326">Glycosidase</keyword>